<reference evidence="2 3" key="1">
    <citation type="journal article" date="2020" name="Nature">
        <title>Six reference-quality genomes reveal evolution of bat adaptations.</title>
        <authorList>
            <person name="Jebb D."/>
            <person name="Huang Z."/>
            <person name="Pippel M."/>
            <person name="Hughes G.M."/>
            <person name="Lavrichenko K."/>
            <person name="Devanna P."/>
            <person name="Winkler S."/>
            <person name="Jermiin L.S."/>
            <person name="Skirmuntt E.C."/>
            <person name="Katzourakis A."/>
            <person name="Burkitt-Gray L."/>
            <person name="Ray D.A."/>
            <person name="Sullivan K.A.M."/>
            <person name="Roscito J.G."/>
            <person name="Kirilenko B.M."/>
            <person name="Davalos L.M."/>
            <person name="Corthals A.P."/>
            <person name="Power M.L."/>
            <person name="Jones G."/>
            <person name="Ransome R.D."/>
            <person name="Dechmann D.K.N."/>
            <person name="Locatelli A.G."/>
            <person name="Puechmaille S.J."/>
            <person name="Fedrigo O."/>
            <person name="Jarvis E.D."/>
            <person name="Hiller M."/>
            <person name="Vernes S.C."/>
            <person name="Myers E.W."/>
            <person name="Teeling E.C."/>
        </authorList>
    </citation>
    <scope>NUCLEOTIDE SEQUENCE [LARGE SCALE GENOMIC DNA]</scope>
    <source>
        <strain evidence="2">MMolMol1</strain>
        <tissue evidence="2">Muscle</tissue>
    </source>
</reference>
<keyword evidence="3" id="KW-1185">Reference proteome</keyword>
<comment type="caution">
    <text evidence="2">The sequence shown here is derived from an EMBL/GenBank/DDBJ whole genome shotgun (WGS) entry which is preliminary data.</text>
</comment>
<sequence>MGDYRPDPQVCVKLIQERKSLGQEGEFPSCFWELRRAFLEQRPAPEPPPPCQAPEVFPVLLKSGFDP</sequence>
<organism evidence="2 3">
    <name type="scientific">Molossus molossus</name>
    <name type="common">Pallas' mastiff bat</name>
    <name type="synonym">Vespertilio molossus</name>
    <dbReference type="NCBI Taxonomy" id="27622"/>
    <lineage>
        <taxon>Eukaryota</taxon>
        <taxon>Metazoa</taxon>
        <taxon>Chordata</taxon>
        <taxon>Craniata</taxon>
        <taxon>Vertebrata</taxon>
        <taxon>Euteleostomi</taxon>
        <taxon>Mammalia</taxon>
        <taxon>Eutheria</taxon>
        <taxon>Laurasiatheria</taxon>
        <taxon>Chiroptera</taxon>
        <taxon>Yangochiroptera</taxon>
        <taxon>Molossidae</taxon>
        <taxon>Molossus</taxon>
    </lineage>
</organism>
<dbReference type="Pfam" id="PF10421">
    <property type="entry name" value="OAS1_C"/>
    <property type="match status" value="1"/>
</dbReference>
<dbReference type="Gene3D" id="1.10.1410.20">
    <property type="entry name" value="2'-5'-oligoadenylate synthetase 1, domain 2"/>
    <property type="match status" value="1"/>
</dbReference>
<proteinExistence type="predicted"/>
<dbReference type="EMBL" id="JACASF010000022">
    <property type="protein sequence ID" value="KAF6403817.1"/>
    <property type="molecule type" value="Genomic_DNA"/>
</dbReference>
<evidence type="ECO:0000259" key="1">
    <source>
        <dbReference type="Pfam" id="PF10421"/>
    </source>
</evidence>
<dbReference type="InterPro" id="IPR018952">
    <property type="entry name" value="2-5-oligoAdlate_synth_1_dom2/C"/>
</dbReference>
<gene>
    <name evidence="2" type="ORF">HJG59_013442</name>
</gene>
<dbReference type="InParanoid" id="A0A7J8BYZ3"/>
<protein>
    <submittedName>
        <fullName evidence="2">2'-5'-oligoadenylate synthetase 1</fullName>
    </submittedName>
</protein>
<dbReference type="Proteomes" id="UP000550707">
    <property type="component" value="Unassembled WGS sequence"/>
</dbReference>
<feature type="domain" description="2'-5'-oligoadenylate synthetase 1" evidence="1">
    <location>
        <begin position="5"/>
        <end position="44"/>
    </location>
</feature>
<accession>A0A7J8BYZ3</accession>
<name>A0A7J8BYZ3_MOLMO</name>
<dbReference type="AlphaFoldDB" id="A0A7J8BYZ3"/>
<evidence type="ECO:0000313" key="2">
    <source>
        <dbReference type="EMBL" id="KAF6403817.1"/>
    </source>
</evidence>
<evidence type="ECO:0000313" key="3">
    <source>
        <dbReference type="Proteomes" id="UP000550707"/>
    </source>
</evidence>